<gene>
    <name evidence="2" type="ORF">GGR25_000679</name>
</gene>
<dbReference type="Proteomes" id="UP000553963">
    <property type="component" value="Unassembled WGS sequence"/>
</dbReference>
<keyword evidence="3" id="KW-1185">Reference proteome</keyword>
<comment type="caution">
    <text evidence="2">The sequence shown here is derived from an EMBL/GenBank/DDBJ whole genome shotgun (WGS) entry which is preliminary data.</text>
</comment>
<dbReference type="AlphaFoldDB" id="A0A840AHM6"/>
<reference evidence="2 3" key="1">
    <citation type="submission" date="2020-08" db="EMBL/GenBank/DDBJ databases">
        <title>Genomic Encyclopedia of Type Strains, Phase IV (KMG-IV): sequencing the most valuable type-strain genomes for metagenomic binning, comparative biology and taxonomic classification.</title>
        <authorList>
            <person name="Goeker M."/>
        </authorList>
    </citation>
    <scope>NUCLEOTIDE SEQUENCE [LARGE SCALE GENOMIC DNA]</scope>
    <source>
        <strain evidence="2 3">DSM 25966</strain>
    </source>
</reference>
<dbReference type="EC" id="2.5.1.18" evidence="2"/>
<name>A0A840AHM6_9HYPH</name>
<evidence type="ECO:0000313" key="2">
    <source>
        <dbReference type="EMBL" id="MBB3929660.1"/>
    </source>
</evidence>
<accession>A0A840AHM6</accession>
<dbReference type="Gene3D" id="3.40.30.10">
    <property type="entry name" value="Glutaredoxin"/>
    <property type="match status" value="1"/>
</dbReference>
<proteinExistence type="predicted"/>
<organism evidence="2 3">
    <name type="scientific">Kaistia hirudinis</name>
    <dbReference type="NCBI Taxonomy" id="1293440"/>
    <lineage>
        <taxon>Bacteria</taxon>
        <taxon>Pseudomonadati</taxon>
        <taxon>Pseudomonadota</taxon>
        <taxon>Alphaproteobacteria</taxon>
        <taxon>Hyphomicrobiales</taxon>
        <taxon>Kaistiaceae</taxon>
        <taxon>Kaistia</taxon>
    </lineage>
</organism>
<evidence type="ECO:0000259" key="1">
    <source>
        <dbReference type="PROSITE" id="PS50405"/>
    </source>
</evidence>
<dbReference type="InterPro" id="IPR010987">
    <property type="entry name" value="Glutathione-S-Trfase_C-like"/>
</dbReference>
<protein>
    <submittedName>
        <fullName evidence="2">Glutathione S-transferase</fullName>
        <ecNumber evidence="2">2.5.1.18</ecNumber>
    </submittedName>
</protein>
<dbReference type="EMBL" id="JACIDS010000001">
    <property type="protein sequence ID" value="MBB3929660.1"/>
    <property type="molecule type" value="Genomic_DNA"/>
</dbReference>
<dbReference type="PANTHER" id="PTHR44051:SF8">
    <property type="entry name" value="GLUTATHIONE S-TRANSFERASE GSTA"/>
    <property type="match status" value="1"/>
</dbReference>
<dbReference type="GO" id="GO:0004364">
    <property type="term" value="F:glutathione transferase activity"/>
    <property type="evidence" value="ECO:0007669"/>
    <property type="project" value="UniProtKB-EC"/>
</dbReference>
<feature type="domain" description="GST C-terminal" evidence="1">
    <location>
        <begin position="67"/>
        <end position="195"/>
    </location>
</feature>
<sequence>MAVARHLGSPVAFSFASPFAPDQAEKFRMLNPSQLLPILEEPTGALWEADAIACRLSRLSGTGFWRTDDEEPDMIRWLSWGQGRFVAACDKVSFEFGTKQRYGFGPVDAAKVEEGIAQFRQSAVMLESELSGRDFLLRSGLSYADFRMATFLPYNDVAGLPLEEFPALQAWYDRLQAIPAWADPFAGLEAPQLPVVQLASERARKPA</sequence>
<dbReference type="InterPro" id="IPR036282">
    <property type="entry name" value="Glutathione-S-Trfase_C_sf"/>
</dbReference>
<dbReference type="PANTHER" id="PTHR44051">
    <property type="entry name" value="GLUTATHIONE S-TRANSFERASE-RELATED"/>
    <property type="match status" value="1"/>
</dbReference>
<dbReference type="PROSITE" id="PS50405">
    <property type="entry name" value="GST_CTER"/>
    <property type="match status" value="1"/>
</dbReference>
<keyword evidence="2" id="KW-0808">Transferase</keyword>
<evidence type="ECO:0000313" key="3">
    <source>
        <dbReference type="Proteomes" id="UP000553963"/>
    </source>
</evidence>
<dbReference type="Gene3D" id="1.20.1050.10">
    <property type="match status" value="1"/>
</dbReference>
<dbReference type="SUPFAM" id="SSF47616">
    <property type="entry name" value="GST C-terminal domain-like"/>
    <property type="match status" value="1"/>
</dbReference>
<dbReference type="Pfam" id="PF13410">
    <property type="entry name" value="GST_C_2"/>
    <property type="match status" value="1"/>
</dbReference>